<protein>
    <submittedName>
        <fullName evidence="1">CLUMA_CG019237, isoform A</fullName>
    </submittedName>
</protein>
<dbReference type="Proteomes" id="UP000183832">
    <property type="component" value="Unassembled WGS sequence"/>
</dbReference>
<evidence type="ECO:0000313" key="1">
    <source>
        <dbReference type="EMBL" id="CRL05918.1"/>
    </source>
</evidence>
<keyword evidence="2" id="KW-1185">Reference proteome</keyword>
<proteinExistence type="predicted"/>
<evidence type="ECO:0000313" key="2">
    <source>
        <dbReference type="Proteomes" id="UP000183832"/>
    </source>
</evidence>
<organism evidence="1 2">
    <name type="scientific">Clunio marinus</name>
    <dbReference type="NCBI Taxonomy" id="568069"/>
    <lineage>
        <taxon>Eukaryota</taxon>
        <taxon>Metazoa</taxon>
        <taxon>Ecdysozoa</taxon>
        <taxon>Arthropoda</taxon>
        <taxon>Hexapoda</taxon>
        <taxon>Insecta</taxon>
        <taxon>Pterygota</taxon>
        <taxon>Neoptera</taxon>
        <taxon>Endopterygota</taxon>
        <taxon>Diptera</taxon>
        <taxon>Nematocera</taxon>
        <taxon>Chironomoidea</taxon>
        <taxon>Chironomidae</taxon>
        <taxon>Clunio</taxon>
    </lineage>
</organism>
<dbReference type="AlphaFoldDB" id="A0A1J1J363"/>
<dbReference type="EMBL" id="CVRI01000066">
    <property type="protein sequence ID" value="CRL05918.1"/>
    <property type="molecule type" value="Genomic_DNA"/>
</dbReference>
<gene>
    <name evidence="1" type="ORF">CLUMA_CG019237</name>
</gene>
<accession>A0A1J1J363</accession>
<sequence length="78" mass="9197">MSFVNQRWSIATGILQGNSHYPSLTVIHLKVKCETLSNKRKFKETSLIKRYQSRRNDFIERFAFQNCKPMSEFGKIVL</sequence>
<name>A0A1J1J363_9DIPT</name>
<reference evidence="1 2" key="1">
    <citation type="submission" date="2015-04" db="EMBL/GenBank/DDBJ databases">
        <authorList>
            <person name="Syromyatnikov M.Y."/>
            <person name="Popov V.N."/>
        </authorList>
    </citation>
    <scope>NUCLEOTIDE SEQUENCE [LARGE SCALE GENOMIC DNA]</scope>
</reference>